<feature type="signal peptide" evidence="2">
    <location>
        <begin position="1"/>
        <end position="22"/>
    </location>
</feature>
<evidence type="ECO:0000256" key="2">
    <source>
        <dbReference type="SAM" id="SignalP"/>
    </source>
</evidence>
<keyword evidence="2" id="KW-0732">Signal</keyword>
<evidence type="ECO:0000313" key="3">
    <source>
        <dbReference type="EMBL" id="GJN91995.1"/>
    </source>
</evidence>
<feature type="chain" id="PRO_5043472971" evidence="2">
    <location>
        <begin position="23"/>
        <end position="303"/>
    </location>
</feature>
<evidence type="ECO:0000313" key="4">
    <source>
        <dbReference type="Proteomes" id="UP001342314"/>
    </source>
</evidence>
<reference evidence="3 4" key="1">
    <citation type="submission" date="2021-12" db="EMBL/GenBank/DDBJ databases">
        <title>High titer production of polyol ester of fatty acids by Rhodotorula paludigena BS15 towards product separation-free biomass refinery.</title>
        <authorList>
            <person name="Mano J."/>
            <person name="Ono H."/>
            <person name="Tanaka T."/>
            <person name="Naito K."/>
            <person name="Sushida H."/>
            <person name="Ike M."/>
            <person name="Tokuyasu K."/>
            <person name="Kitaoka M."/>
        </authorList>
    </citation>
    <scope>NUCLEOTIDE SEQUENCE [LARGE SCALE GENOMIC DNA]</scope>
    <source>
        <strain evidence="3 4">BS15</strain>
    </source>
</reference>
<gene>
    <name evidence="3" type="ORF">Rhopal_005023-T1</name>
</gene>
<evidence type="ECO:0000256" key="1">
    <source>
        <dbReference type="SAM" id="MobiDB-lite"/>
    </source>
</evidence>
<dbReference type="InterPro" id="IPR052982">
    <property type="entry name" value="SRP1/TIP1-like"/>
</dbReference>
<feature type="region of interest" description="Disordered" evidence="1">
    <location>
        <begin position="224"/>
        <end position="283"/>
    </location>
</feature>
<dbReference type="PANTHER" id="PTHR40633:SF1">
    <property type="entry name" value="GPI ANCHORED SERINE-THREONINE RICH PROTEIN (AFU_ORTHOLOGUE AFUA_1G03630)"/>
    <property type="match status" value="1"/>
</dbReference>
<sequence>MVPSASVLAAAVPVLAAALARAAVTPTAPWSGQVYNVGEKCDIQWDLDTTGEWDSFSITLMTGSNLAMVSLAFFRGALGRLARWDGGDGGRDEDPPQRLSVPVQRVATGLDGTTGEGSYDYTCPDVSPNAAIYFYQFEQAGQPTSWTTRFTIAAADGSTTDPTEETAGIAWGTGELVSGSSGVPSGAAAGAGAGASSAAAASASGPARLSSAAASAGVSTSASAADESSASTDASEPVSTSQSTSSSAAESSSVAAPTSSSSSSNSAPAASQTPARTNVDSGAGRAGAGVAAVLGGVLALVFA</sequence>
<dbReference type="Proteomes" id="UP001342314">
    <property type="component" value="Unassembled WGS sequence"/>
</dbReference>
<dbReference type="EMBL" id="BQKY01000010">
    <property type="protein sequence ID" value="GJN91995.1"/>
    <property type="molecule type" value="Genomic_DNA"/>
</dbReference>
<dbReference type="AlphaFoldDB" id="A0AAV5GR79"/>
<accession>A0AAV5GR79</accession>
<organism evidence="3 4">
    <name type="scientific">Rhodotorula paludigena</name>
    <dbReference type="NCBI Taxonomy" id="86838"/>
    <lineage>
        <taxon>Eukaryota</taxon>
        <taxon>Fungi</taxon>
        <taxon>Dikarya</taxon>
        <taxon>Basidiomycota</taxon>
        <taxon>Pucciniomycotina</taxon>
        <taxon>Microbotryomycetes</taxon>
        <taxon>Sporidiobolales</taxon>
        <taxon>Sporidiobolaceae</taxon>
        <taxon>Rhodotorula</taxon>
    </lineage>
</organism>
<proteinExistence type="predicted"/>
<keyword evidence="4" id="KW-1185">Reference proteome</keyword>
<dbReference type="PANTHER" id="PTHR40633">
    <property type="entry name" value="MATRIX PROTEIN, PUTATIVE (AFU_ORTHOLOGUE AFUA_8G05410)-RELATED"/>
    <property type="match status" value="1"/>
</dbReference>
<name>A0AAV5GR79_9BASI</name>
<comment type="caution">
    <text evidence="3">The sequence shown here is derived from an EMBL/GenBank/DDBJ whole genome shotgun (WGS) entry which is preliminary data.</text>
</comment>
<protein>
    <submittedName>
        <fullName evidence="3">Uncharacterized protein</fullName>
    </submittedName>
</protein>
<feature type="compositionally biased region" description="Low complexity" evidence="1">
    <location>
        <begin position="224"/>
        <end position="275"/>
    </location>
</feature>